<keyword evidence="2 4" id="KW-0238">DNA-binding</keyword>
<dbReference type="PRINTS" id="PR00455">
    <property type="entry name" value="HTHTETR"/>
</dbReference>
<dbReference type="InterPro" id="IPR001647">
    <property type="entry name" value="HTH_TetR"/>
</dbReference>
<accession>A0A2N3IQY8</accession>
<evidence type="ECO:0000256" key="2">
    <source>
        <dbReference type="ARBA" id="ARBA00023125"/>
    </source>
</evidence>
<evidence type="ECO:0000259" key="5">
    <source>
        <dbReference type="PROSITE" id="PS50977"/>
    </source>
</evidence>
<dbReference type="AlphaFoldDB" id="A0A2N3IQY8"/>
<dbReference type="InterPro" id="IPR036271">
    <property type="entry name" value="Tet_transcr_reg_TetR-rel_C_sf"/>
</dbReference>
<evidence type="ECO:0000256" key="4">
    <source>
        <dbReference type="PROSITE-ProRule" id="PRU00335"/>
    </source>
</evidence>
<keyword evidence="3" id="KW-0804">Transcription</keyword>
<dbReference type="InterPro" id="IPR050109">
    <property type="entry name" value="HTH-type_TetR-like_transc_reg"/>
</dbReference>
<dbReference type="GO" id="GO:0003700">
    <property type="term" value="F:DNA-binding transcription factor activity"/>
    <property type="evidence" value="ECO:0007669"/>
    <property type="project" value="TreeGrafter"/>
</dbReference>
<dbReference type="Proteomes" id="UP000233467">
    <property type="component" value="Unassembled WGS sequence"/>
</dbReference>
<evidence type="ECO:0000313" key="7">
    <source>
        <dbReference type="Proteomes" id="UP000233467"/>
    </source>
</evidence>
<dbReference type="SUPFAM" id="SSF46689">
    <property type="entry name" value="Homeodomain-like"/>
    <property type="match status" value="1"/>
</dbReference>
<dbReference type="Pfam" id="PF00440">
    <property type="entry name" value="TetR_N"/>
    <property type="match status" value="1"/>
</dbReference>
<dbReference type="EMBL" id="NQMM01000052">
    <property type="protein sequence ID" value="PKQ73892.1"/>
    <property type="molecule type" value="Genomic_DNA"/>
</dbReference>
<evidence type="ECO:0000313" key="6">
    <source>
        <dbReference type="EMBL" id="PKQ73892.1"/>
    </source>
</evidence>
<dbReference type="PANTHER" id="PTHR30055:SF234">
    <property type="entry name" value="HTH-TYPE TRANSCRIPTIONAL REGULATOR BETI"/>
    <property type="match status" value="1"/>
</dbReference>
<dbReference type="Gene3D" id="1.10.357.10">
    <property type="entry name" value="Tetracycline Repressor, domain 2"/>
    <property type="match status" value="1"/>
</dbReference>
<comment type="caution">
    <text evidence="6">The sequence shown here is derived from an EMBL/GenBank/DDBJ whole genome shotgun (WGS) entry which is preliminary data.</text>
</comment>
<dbReference type="PANTHER" id="PTHR30055">
    <property type="entry name" value="HTH-TYPE TRANSCRIPTIONAL REGULATOR RUTR"/>
    <property type="match status" value="1"/>
</dbReference>
<name>A0A2N3IQY8_AERSO</name>
<dbReference type="PROSITE" id="PS50977">
    <property type="entry name" value="HTH_TETR_2"/>
    <property type="match status" value="1"/>
</dbReference>
<feature type="domain" description="HTH tetR-type" evidence="5">
    <location>
        <begin position="9"/>
        <end position="69"/>
    </location>
</feature>
<proteinExistence type="predicted"/>
<organism evidence="6 7">
    <name type="scientific">Aeromonas sobria</name>
    <dbReference type="NCBI Taxonomy" id="646"/>
    <lineage>
        <taxon>Bacteria</taxon>
        <taxon>Pseudomonadati</taxon>
        <taxon>Pseudomonadota</taxon>
        <taxon>Gammaproteobacteria</taxon>
        <taxon>Aeromonadales</taxon>
        <taxon>Aeromonadaceae</taxon>
        <taxon>Aeromonas</taxon>
    </lineage>
</organism>
<gene>
    <name evidence="6" type="ORF">CJP16_19095</name>
</gene>
<dbReference type="SUPFAM" id="SSF48498">
    <property type="entry name" value="Tetracyclin repressor-like, C-terminal domain"/>
    <property type="match status" value="1"/>
</dbReference>
<dbReference type="Pfam" id="PF14246">
    <property type="entry name" value="TetR_C_7"/>
    <property type="match status" value="1"/>
</dbReference>
<protein>
    <submittedName>
        <fullName evidence="6">TetR family transcriptional regulator</fullName>
    </submittedName>
</protein>
<keyword evidence="1" id="KW-0805">Transcription regulation</keyword>
<dbReference type="InterPro" id="IPR039536">
    <property type="entry name" value="TetR_C_Proteobacteria"/>
</dbReference>
<sequence>MPINHFRLEQRREMIIQAALGCFIERGFHQTGMRDIATAAGVSLGNLYNHFARKEELIALIASLEAAELQPLLDELDQGSARTALARFATGYLAWSQTPENLLLGTEILAELTRHPEMAATFASNQRQICDALANTIRRGQQEGCLEARLDPALTSQLLLDGLEGQALRDALLLHPDQPPAAQRLPQLLDLLLGPAN</sequence>
<evidence type="ECO:0000256" key="1">
    <source>
        <dbReference type="ARBA" id="ARBA00023015"/>
    </source>
</evidence>
<dbReference type="InterPro" id="IPR009057">
    <property type="entry name" value="Homeodomain-like_sf"/>
</dbReference>
<reference evidence="6 7" key="1">
    <citation type="journal article" date="2017" name="Front. Microbiol.">
        <title>Strong Genomic and Phenotypic Heterogeneity in the Aeromonas sobria Species Complex.</title>
        <authorList>
            <person name="Gauthier J."/>
            <person name="Vincent A.T."/>
            <person name="Charette S.J."/>
            <person name="Derome N."/>
        </authorList>
    </citation>
    <scope>NUCLEOTIDE SEQUENCE [LARGE SCALE GENOMIC DNA]</scope>
    <source>
        <strain evidence="6 7">TM18</strain>
    </source>
</reference>
<feature type="DNA-binding region" description="H-T-H motif" evidence="4">
    <location>
        <begin position="32"/>
        <end position="51"/>
    </location>
</feature>
<dbReference type="GO" id="GO:0000976">
    <property type="term" value="F:transcription cis-regulatory region binding"/>
    <property type="evidence" value="ECO:0007669"/>
    <property type="project" value="TreeGrafter"/>
</dbReference>
<dbReference type="RefSeq" id="WP_101325983.1">
    <property type="nucleotide sequence ID" value="NZ_NQMM01000052.1"/>
</dbReference>
<evidence type="ECO:0000256" key="3">
    <source>
        <dbReference type="ARBA" id="ARBA00023163"/>
    </source>
</evidence>
<keyword evidence="7" id="KW-1185">Reference proteome</keyword>